<feature type="compositionally biased region" description="Basic residues" evidence="1">
    <location>
        <begin position="41"/>
        <end position="55"/>
    </location>
</feature>
<feature type="region of interest" description="Disordered" evidence="1">
    <location>
        <begin position="281"/>
        <end position="308"/>
    </location>
</feature>
<dbReference type="Proteomes" id="UP000813463">
    <property type="component" value="Chromosome 2"/>
</dbReference>
<dbReference type="PANTHER" id="PTHR33240">
    <property type="entry name" value="OS08G0508500 PROTEIN"/>
    <property type="match status" value="1"/>
</dbReference>
<evidence type="ECO:0008006" key="4">
    <source>
        <dbReference type="Google" id="ProtNLM"/>
    </source>
</evidence>
<dbReference type="GeneID" id="110796816"/>
<evidence type="ECO:0000313" key="2">
    <source>
        <dbReference type="Proteomes" id="UP000813463"/>
    </source>
</evidence>
<feature type="compositionally biased region" description="Polar residues" evidence="1">
    <location>
        <begin position="285"/>
        <end position="294"/>
    </location>
</feature>
<feature type="compositionally biased region" description="Acidic residues" evidence="1">
    <location>
        <begin position="60"/>
        <end position="80"/>
    </location>
</feature>
<feature type="compositionally biased region" description="Basic and acidic residues" evidence="1">
    <location>
        <begin position="25"/>
        <end position="40"/>
    </location>
</feature>
<protein>
    <recommendedName>
        <fullName evidence="4">Retrotransposon gag domain-containing protein</fullName>
    </recommendedName>
</protein>
<dbReference type="SUPFAM" id="SSF50630">
    <property type="entry name" value="Acid proteases"/>
    <property type="match status" value="1"/>
</dbReference>
<evidence type="ECO:0000256" key="1">
    <source>
        <dbReference type="SAM" id="MobiDB-lite"/>
    </source>
</evidence>
<gene>
    <name evidence="3" type="primary">LOC110796816</name>
</gene>
<accession>A0ABM3R8L0</accession>
<reference evidence="3" key="2">
    <citation type="submission" date="2025-08" db="UniProtKB">
        <authorList>
            <consortium name="RefSeq"/>
        </authorList>
    </citation>
    <scope>IDENTIFICATION</scope>
    <source>
        <tissue evidence="3">Leaf</tissue>
    </source>
</reference>
<keyword evidence="2" id="KW-1185">Reference proteome</keyword>
<reference evidence="2" key="1">
    <citation type="journal article" date="2021" name="Nat. Commun.">
        <title>Genomic analyses provide insights into spinach domestication and the genetic basis of agronomic traits.</title>
        <authorList>
            <person name="Cai X."/>
            <person name="Sun X."/>
            <person name="Xu C."/>
            <person name="Sun H."/>
            <person name="Wang X."/>
            <person name="Ge C."/>
            <person name="Zhang Z."/>
            <person name="Wang Q."/>
            <person name="Fei Z."/>
            <person name="Jiao C."/>
            <person name="Wang Q."/>
        </authorList>
    </citation>
    <scope>NUCLEOTIDE SEQUENCE [LARGE SCALE GENOMIC DNA]</scope>
    <source>
        <strain evidence="2">cv. Varoflay</strain>
    </source>
</reference>
<dbReference type="RefSeq" id="XP_056691955.1">
    <property type="nucleotide sequence ID" value="XM_056835977.1"/>
</dbReference>
<dbReference type="InterPro" id="IPR021109">
    <property type="entry name" value="Peptidase_aspartic_dom_sf"/>
</dbReference>
<proteinExistence type="predicted"/>
<organism evidence="2 3">
    <name type="scientific">Spinacia oleracea</name>
    <name type="common">Spinach</name>
    <dbReference type="NCBI Taxonomy" id="3562"/>
    <lineage>
        <taxon>Eukaryota</taxon>
        <taxon>Viridiplantae</taxon>
        <taxon>Streptophyta</taxon>
        <taxon>Embryophyta</taxon>
        <taxon>Tracheophyta</taxon>
        <taxon>Spermatophyta</taxon>
        <taxon>Magnoliopsida</taxon>
        <taxon>eudicotyledons</taxon>
        <taxon>Gunneridae</taxon>
        <taxon>Pentapetalae</taxon>
        <taxon>Caryophyllales</taxon>
        <taxon>Chenopodiaceae</taxon>
        <taxon>Chenopodioideae</taxon>
        <taxon>Anserineae</taxon>
        <taxon>Spinacia</taxon>
    </lineage>
</organism>
<name>A0ABM3R8L0_SPIOL</name>
<feature type="region of interest" description="Disordered" evidence="1">
    <location>
        <begin position="25"/>
        <end position="85"/>
    </location>
</feature>
<dbReference type="CDD" id="cd00303">
    <property type="entry name" value="retropepsin_like"/>
    <property type="match status" value="1"/>
</dbReference>
<evidence type="ECO:0000313" key="3">
    <source>
        <dbReference type="RefSeq" id="XP_056691955.1"/>
    </source>
</evidence>
<dbReference type="Gene3D" id="2.40.70.10">
    <property type="entry name" value="Acid Proteases"/>
    <property type="match status" value="1"/>
</dbReference>
<sequence>MTNGEMTIAEMKAAYEKAQAELAQERASNETLQKELESVKSNKHQSRYKGGKPKKLTFEMPDDFEDMTDEEETREEENGEAPDPVTQRLNKMDARMTKHYSRLMKLMTKFPGAPTPVETEPTDGYAASPFCEAIARVTVPHTLRLPTWTTLYDGTSDPYRHVNFYKQRMWQIGIPYDLVEPVMCKSFGGTLDGAALEWLTNVPPGSISCLSELINAFYQQFASSRQLEKQTSDLYRTAIEAFKRGLIPNSELYREITKYPCATFEEVRSRATAQMRIEDDEVIRTASQRSTGGSSDRRSYTPRNNNWRHQPYVRQNQVQSVNQYYDTNNVYRNERVEHPNISDYGFNVDIGGVVNALQNVGGTVRWPRKSDRPDSMKNMSKWCDFHRDNGHTTEECISLKKEVAYLLKQGHLKELLSDKGKETFSKEQTTLPGPIISSERPDPPPFNKVVNVISGGSDICGLTSSAAKKINRGESETMEEGQTEDEVALHKSLTAMAITFDDSDSVDTQREHHDGLVISLPIGNALIKRILVDNGSSANVMFLEALQEMGLEEKNIVRRSTVLVGFSGEALRTVGEILLPTYAEGVNMMTKFNVVDCPSAYNVILGRPWIQKMKTVPSTYHQSIKFPTKWGVMEIKGQQRDAKKCYETALKPSKSSI</sequence>
<dbReference type="PANTHER" id="PTHR33240:SF8">
    <property type="entry name" value="OS03G0439900 PROTEIN"/>
    <property type="match status" value="1"/>
</dbReference>